<evidence type="ECO:0000256" key="8">
    <source>
        <dbReference type="ARBA" id="ARBA00023136"/>
    </source>
</evidence>
<keyword evidence="9" id="KW-0046">Antibiotic resistance</keyword>
<feature type="transmembrane region" description="Helical" evidence="10">
    <location>
        <begin position="271"/>
        <end position="293"/>
    </location>
</feature>
<feature type="transmembrane region" description="Helical" evidence="10">
    <location>
        <begin position="138"/>
        <end position="155"/>
    </location>
</feature>
<evidence type="ECO:0000256" key="5">
    <source>
        <dbReference type="ARBA" id="ARBA00022475"/>
    </source>
</evidence>
<keyword evidence="6 10" id="KW-0812">Transmembrane</keyword>
<feature type="transmembrane region" description="Helical" evidence="10">
    <location>
        <begin position="95"/>
        <end position="118"/>
    </location>
</feature>
<accession>A0ABN1JND4</accession>
<evidence type="ECO:0000256" key="4">
    <source>
        <dbReference type="ARBA" id="ARBA00022448"/>
    </source>
</evidence>
<evidence type="ECO:0000313" key="11">
    <source>
        <dbReference type="EMBL" id="GAA0743384.1"/>
    </source>
</evidence>
<feature type="transmembrane region" description="Helical" evidence="10">
    <location>
        <begin position="167"/>
        <end position="190"/>
    </location>
</feature>
<keyword evidence="7 10" id="KW-1133">Transmembrane helix</keyword>
<keyword evidence="4" id="KW-0813">Transport</keyword>
<dbReference type="InterPro" id="IPR051327">
    <property type="entry name" value="MATE_MepA_subfamily"/>
</dbReference>
<comment type="subcellular location">
    <subcellularLocation>
        <location evidence="1">Cell membrane</location>
        <topology evidence="1">Multi-pass membrane protein</topology>
    </subcellularLocation>
</comment>
<feature type="transmembrane region" description="Helical" evidence="10">
    <location>
        <begin position="50"/>
        <end position="74"/>
    </location>
</feature>
<evidence type="ECO:0000256" key="1">
    <source>
        <dbReference type="ARBA" id="ARBA00004651"/>
    </source>
</evidence>
<feature type="transmembrane region" description="Helical" evidence="10">
    <location>
        <begin position="196"/>
        <end position="219"/>
    </location>
</feature>
<evidence type="ECO:0000313" key="12">
    <source>
        <dbReference type="Proteomes" id="UP001501510"/>
    </source>
</evidence>
<proteinExistence type="inferred from homology"/>
<evidence type="ECO:0000256" key="6">
    <source>
        <dbReference type="ARBA" id="ARBA00022692"/>
    </source>
</evidence>
<evidence type="ECO:0000256" key="3">
    <source>
        <dbReference type="ARBA" id="ARBA00022106"/>
    </source>
</evidence>
<name>A0ABN1JND4_9CLOT</name>
<feature type="transmembrane region" description="Helical" evidence="10">
    <location>
        <begin position="21"/>
        <end position="38"/>
    </location>
</feature>
<reference evidence="11 12" key="1">
    <citation type="journal article" date="2019" name="Int. J. Syst. Evol. Microbiol.">
        <title>The Global Catalogue of Microorganisms (GCM) 10K type strain sequencing project: providing services to taxonomists for standard genome sequencing and annotation.</title>
        <authorList>
            <consortium name="The Broad Institute Genomics Platform"/>
            <consortium name="The Broad Institute Genome Sequencing Center for Infectious Disease"/>
            <person name="Wu L."/>
            <person name="Ma J."/>
        </authorList>
    </citation>
    <scope>NUCLEOTIDE SEQUENCE [LARGE SCALE GENOMIC DNA]</scope>
    <source>
        <strain evidence="11 12">JCM 1407</strain>
    </source>
</reference>
<keyword evidence="12" id="KW-1185">Reference proteome</keyword>
<dbReference type="InterPro" id="IPR045070">
    <property type="entry name" value="MATE_MepA-like"/>
</dbReference>
<dbReference type="PANTHER" id="PTHR43823:SF3">
    <property type="entry name" value="MULTIDRUG EXPORT PROTEIN MEPA"/>
    <property type="match status" value="1"/>
</dbReference>
<gene>
    <name evidence="11" type="ORF">GCM10008906_27110</name>
</gene>
<dbReference type="PANTHER" id="PTHR43823">
    <property type="entry name" value="SPORULATION PROTEIN YKVU"/>
    <property type="match status" value="1"/>
</dbReference>
<feature type="transmembrane region" description="Helical" evidence="10">
    <location>
        <begin position="326"/>
        <end position="347"/>
    </location>
</feature>
<comment type="caution">
    <text evidence="11">The sequence shown here is derived from an EMBL/GenBank/DDBJ whole genome shotgun (WGS) entry which is preliminary data.</text>
</comment>
<dbReference type="InterPro" id="IPR048279">
    <property type="entry name" value="MdtK-like"/>
</dbReference>
<dbReference type="EMBL" id="BAAACG010000010">
    <property type="protein sequence ID" value="GAA0743384.1"/>
    <property type="molecule type" value="Genomic_DNA"/>
</dbReference>
<dbReference type="NCBIfam" id="TIGR00797">
    <property type="entry name" value="matE"/>
    <property type="match status" value="1"/>
</dbReference>
<evidence type="ECO:0000256" key="9">
    <source>
        <dbReference type="ARBA" id="ARBA00023251"/>
    </source>
</evidence>
<feature type="transmembrane region" description="Helical" evidence="10">
    <location>
        <begin position="391"/>
        <end position="412"/>
    </location>
</feature>
<dbReference type="PIRSF" id="PIRSF006603">
    <property type="entry name" value="DinF"/>
    <property type="match status" value="1"/>
</dbReference>
<keyword evidence="8 10" id="KW-0472">Membrane</keyword>
<evidence type="ECO:0000256" key="2">
    <source>
        <dbReference type="ARBA" id="ARBA00008417"/>
    </source>
</evidence>
<dbReference type="Pfam" id="PF01554">
    <property type="entry name" value="MatE"/>
    <property type="match status" value="2"/>
</dbReference>
<dbReference type="Proteomes" id="UP001501510">
    <property type="component" value="Unassembled WGS sequence"/>
</dbReference>
<dbReference type="CDD" id="cd13143">
    <property type="entry name" value="MATE_MepA_like"/>
    <property type="match status" value="1"/>
</dbReference>
<sequence>MVNDKSKFIEEGNISKVLMKLAVPSIIAMLISAVYNIVDTLFVSMLNNTSAIGAVSIVFPLFILVSAFGQMFGVGSASYISRLLGEKNREKANKTASVTFFTAIITSVFFTAFGMIFIEEILKIFGASSTIMPYAKGYGFILVSGSIFTILNMTLNNMIRAEGNAKYSMIAISLGAILNIVLDPIFMFTFKLGINGASLATVVAQGISTFFLIMYYIRGKSYVKISLKRFRPSLSIYKEILKIGVATLGRQSLSSLSMALMNIAAKPYGDAAVASMGIVLRVISIAMFVIFGYNQGFQPVVGYNYGAKRYDRVIDAIKISLKRTTIFCSICAIIFVFFSTFIISAFSDDLKVIEIGSKTLRIMSILLPSFGFQQVYASLFQALGRGKESIVLSTSKQGIFLIPSVLILPRIFGLEGVMFSNTVADFFTIVVTLFLSIKISKELKKLGNSNKELELA</sequence>
<keyword evidence="5" id="KW-1003">Cell membrane</keyword>
<protein>
    <recommendedName>
        <fullName evidence="3">Multidrug export protein MepA</fullName>
    </recommendedName>
</protein>
<dbReference type="RefSeq" id="WP_343762262.1">
    <property type="nucleotide sequence ID" value="NZ_BAAACG010000010.1"/>
</dbReference>
<dbReference type="InterPro" id="IPR002528">
    <property type="entry name" value="MATE_fam"/>
</dbReference>
<organism evidence="11 12">
    <name type="scientific">Clostridium oceanicum</name>
    <dbReference type="NCBI Taxonomy" id="1543"/>
    <lineage>
        <taxon>Bacteria</taxon>
        <taxon>Bacillati</taxon>
        <taxon>Bacillota</taxon>
        <taxon>Clostridia</taxon>
        <taxon>Eubacteriales</taxon>
        <taxon>Clostridiaceae</taxon>
        <taxon>Clostridium</taxon>
    </lineage>
</organism>
<comment type="similarity">
    <text evidence="2">Belongs to the multi antimicrobial extrusion (MATE) (TC 2.A.66.1) family. MepA subfamily.</text>
</comment>
<evidence type="ECO:0000256" key="7">
    <source>
        <dbReference type="ARBA" id="ARBA00022989"/>
    </source>
</evidence>
<feature type="transmembrane region" description="Helical" evidence="10">
    <location>
        <begin position="359"/>
        <end position="379"/>
    </location>
</feature>
<evidence type="ECO:0000256" key="10">
    <source>
        <dbReference type="SAM" id="Phobius"/>
    </source>
</evidence>